<dbReference type="GO" id="GO:0071949">
    <property type="term" value="F:FAD binding"/>
    <property type="evidence" value="ECO:0007669"/>
    <property type="project" value="InterPro"/>
</dbReference>
<dbReference type="PROSITE" id="PS51387">
    <property type="entry name" value="FAD_PCMH"/>
    <property type="match status" value="1"/>
</dbReference>
<dbReference type="Gene3D" id="3.30.465.10">
    <property type="match status" value="1"/>
</dbReference>
<dbReference type="SUPFAM" id="SSF56176">
    <property type="entry name" value="FAD-binding/transporter-associated domain-like"/>
    <property type="match status" value="1"/>
</dbReference>
<dbReference type="PANTHER" id="PTHR42973">
    <property type="entry name" value="BINDING OXIDOREDUCTASE, PUTATIVE (AFU_ORTHOLOGUE AFUA_1G17690)-RELATED"/>
    <property type="match status" value="1"/>
</dbReference>
<keyword evidence="4" id="KW-0560">Oxidoreductase</keyword>
<dbReference type="InterPro" id="IPR036318">
    <property type="entry name" value="FAD-bd_PCMH-like_sf"/>
</dbReference>
<reference evidence="7" key="1">
    <citation type="journal article" date="2017" name="Genome Biol.">
        <title>Comparative genomics reveals high biological diversity and specific adaptations in the industrially and medically important fungal genus Aspergillus.</title>
        <authorList>
            <person name="de Vries R.P."/>
            <person name="Riley R."/>
            <person name="Wiebenga A."/>
            <person name="Aguilar-Osorio G."/>
            <person name="Amillis S."/>
            <person name="Uchima C.A."/>
            <person name="Anderluh G."/>
            <person name="Asadollahi M."/>
            <person name="Askin M."/>
            <person name="Barry K."/>
            <person name="Battaglia E."/>
            <person name="Bayram O."/>
            <person name="Benocci T."/>
            <person name="Braus-Stromeyer S.A."/>
            <person name="Caldana C."/>
            <person name="Canovas D."/>
            <person name="Cerqueira G.C."/>
            <person name="Chen F."/>
            <person name="Chen W."/>
            <person name="Choi C."/>
            <person name="Clum A."/>
            <person name="Dos Santos R.A."/>
            <person name="Damasio A.R."/>
            <person name="Diallinas G."/>
            <person name="Emri T."/>
            <person name="Fekete E."/>
            <person name="Flipphi M."/>
            <person name="Freyberg S."/>
            <person name="Gallo A."/>
            <person name="Gournas C."/>
            <person name="Habgood R."/>
            <person name="Hainaut M."/>
            <person name="Harispe M.L."/>
            <person name="Henrissat B."/>
            <person name="Hilden K.S."/>
            <person name="Hope R."/>
            <person name="Hossain A."/>
            <person name="Karabika E."/>
            <person name="Karaffa L."/>
            <person name="Karanyi Z."/>
            <person name="Krasevec N."/>
            <person name="Kuo A."/>
            <person name="Kusch H."/>
            <person name="LaButti K."/>
            <person name="Lagendijk E.L."/>
            <person name="Lapidus A."/>
            <person name="Levasseur A."/>
            <person name="Lindquist E."/>
            <person name="Lipzen A."/>
            <person name="Logrieco A.F."/>
            <person name="MacCabe A."/>
            <person name="Maekelae M.R."/>
            <person name="Malavazi I."/>
            <person name="Melin P."/>
            <person name="Meyer V."/>
            <person name="Mielnichuk N."/>
            <person name="Miskei M."/>
            <person name="Molnar A.P."/>
            <person name="Mule G."/>
            <person name="Ngan C.Y."/>
            <person name="Orejas M."/>
            <person name="Orosz E."/>
            <person name="Ouedraogo J.P."/>
            <person name="Overkamp K.M."/>
            <person name="Park H.-S."/>
            <person name="Perrone G."/>
            <person name="Piumi F."/>
            <person name="Punt P.J."/>
            <person name="Ram A.F."/>
            <person name="Ramon A."/>
            <person name="Rauscher S."/>
            <person name="Record E."/>
            <person name="Riano-Pachon D.M."/>
            <person name="Robert V."/>
            <person name="Roehrig J."/>
            <person name="Ruller R."/>
            <person name="Salamov A."/>
            <person name="Salih N.S."/>
            <person name="Samson R.A."/>
            <person name="Sandor E."/>
            <person name="Sanguinetti M."/>
            <person name="Schuetze T."/>
            <person name="Sepcic K."/>
            <person name="Shelest E."/>
            <person name="Sherlock G."/>
            <person name="Sophianopoulou V."/>
            <person name="Squina F.M."/>
            <person name="Sun H."/>
            <person name="Susca A."/>
            <person name="Todd R.B."/>
            <person name="Tsang A."/>
            <person name="Unkles S.E."/>
            <person name="van de Wiele N."/>
            <person name="van Rossen-Uffink D."/>
            <person name="Oliveira J.V."/>
            <person name="Vesth T.C."/>
            <person name="Visser J."/>
            <person name="Yu J.-H."/>
            <person name="Zhou M."/>
            <person name="Andersen M.R."/>
            <person name="Archer D.B."/>
            <person name="Baker S.E."/>
            <person name="Benoit I."/>
            <person name="Brakhage A.A."/>
            <person name="Braus G.H."/>
            <person name="Fischer R."/>
            <person name="Frisvad J.C."/>
            <person name="Goldman G.H."/>
            <person name="Houbraken J."/>
            <person name="Oakley B."/>
            <person name="Pocsi I."/>
            <person name="Scazzocchio C."/>
            <person name="Seiboth B."/>
            <person name="vanKuyk P.A."/>
            <person name="Wortman J."/>
            <person name="Dyer P.S."/>
            <person name="Grigoriev I.V."/>
        </authorList>
    </citation>
    <scope>NUCLEOTIDE SEQUENCE [LARGE SCALE GENOMIC DNA]</scope>
    <source>
        <strain evidence="7">CBS 516.65</strain>
    </source>
</reference>
<protein>
    <recommendedName>
        <fullName evidence="5">FAD-binding PCMH-type domain-containing protein</fullName>
    </recommendedName>
</protein>
<dbReference type="Gene3D" id="3.40.462.20">
    <property type="match status" value="1"/>
</dbReference>
<evidence type="ECO:0000256" key="3">
    <source>
        <dbReference type="ARBA" id="ARBA00022827"/>
    </source>
</evidence>
<dbReference type="Proteomes" id="UP000184300">
    <property type="component" value="Unassembled WGS sequence"/>
</dbReference>
<dbReference type="Pfam" id="PF01565">
    <property type="entry name" value="FAD_binding_4"/>
    <property type="match status" value="1"/>
</dbReference>
<evidence type="ECO:0000259" key="5">
    <source>
        <dbReference type="PROSITE" id="PS51387"/>
    </source>
</evidence>
<dbReference type="VEuPathDB" id="FungiDB:ASPGLDRAFT_62821"/>
<proteinExistence type="inferred from homology"/>
<dbReference type="STRING" id="1160497.A0A1L9VZD2"/>
<organism evidence="6 7">
    <name type="scientific">Aspergillus glaucus CBS 516.65</name>
    <dbReference type="NCBI Taxonomy" id="1160497"/>
    <lineage>
        <taxon>Eukaryota</taxon>
        <taxon>Fungi</taxon>
        <taxon>Dikarya</taxon>
        <taxon>Ascomycota</taxon>
        <taxon>Pezizomycotina</taxon>
        <taxon>Eurotiomycetes</taxon>
        <taxon>Eurotiomycetidae</taxon>
        <taxon>Eurotiales</taxon>
        <taxon>Aspergillaceae</taxon>
        <taxon>Aspergillus</taxon>
        <taxon>Aspergillus subgen. Aspergillus</taxon>
    </lineage>
</organism>
<dbReference type="InterPro" id="IPR012951">
    <property type="entry name" value="BBE"/>
</dbReference>
<dbReference type="Pfam" id="PF08031">
    <property type="entry name" value="BBE"/>
    <property type="match status" value="1"/>
</dbReference>
<evidence type="ECO:0000256" key="4">
    <source>
        <dbReference type="ARBA" id="ARBA00023002"/>
    </source>
</evidence>
<evidence type="ECO:0000256" key="1">
    <source>
        <dbReference type="ARBA" id="ARBA00005466"/>
    </source>
</evidence>
<dbReference type="OrthoDB" id="407275at2759"/>
<name>A0A1L9VZD2_ASPGL</name>
<keyword evidence="3" id="KW-0274">FAD</keyword>
<feature type="domain" description="FAD-binding PCMH-type" evidence="5">
    <location>
        <begin position="39"/>
        <end position="212"/>
    </location>
</feature>
<dbReference type="RefSeq" id="XP_022405940.1">
    <property type="nucleotide sequence ID" value="XM_022548582.1"/>
</dbReference>
<comment type="similarity">
    <text evidence="1">Belongs to the oxygen-dependent FAD-linked oxidoreductase family.</text>
</comment>
<dbReference type="GO" id="GO:0016491">
    <property type="term" value="F:oxidoreductase activity"/>
    <property type="evidence" value="ECO:0007669"/>
    <property type="project" value="UniProtKB-KW"/>
</dbReference>
<keyword evidence="7" id="KW-1185">Reference proteome</keyword>
<dbReference type="EMBL" id="KV878888">
    <property type="protein sequence ID" value="OJJ89278.1"/>
    <property type="molecule type" value="Genomic_DNA"/>
</dbReference>
<dbReference type="AlphaFoldDB" id="A0A1L9VZD2"/>
<dbReference type="InterPro" id="IPR006094">
    <property type="entry name" value="Oxid_FAD_bind_N"/>
</dbReference>
<dbReference type="PANTHER" id="PTHR42973:SF17">
    <property type="entry name" value="OXIDASE, PUTATIVE (AFU_ORTHOLOGUE AFUA_6G14340)-RELATED"/>
    <property type="match status" value="1"/>
</dbReference>
<dbReference type="InterPro" id="IPR016169">
    <property type="entry name" value="FAD-bd_PCMH_sub2"/>
</dbReference>
<evidence type="ECO:0000313" key="6">
    <source>
        <dbReference type="EMBL" id="OJJ89278.1"/>
    </source>
</evidence>
<dbReference type="InterPro" id="IPR016166">
    <property type="entry name" value="FAD-bd_PCMH"/>
</dbReference>
<accession>A0A1L9VZD2</accession>
<dbReference type="GeneID" id="34464842"/>
<keyword evidence="2" id="KW-0285">Flavoprotein</keyword>
<evidence type="ECO:0000313" key="7">
    <source>
        <dbReference type="Proteomes" id="UP000184300"/>
    </source>
</evidence>
<gene>
    <name evidence="6" type="ORF">ASPGLDRAFT_62821</name>
</gene>
<dbReference type="InterPro" id="IPR050416">
    <property type="entry name" value="FAD-linked_Oxidoreductase"/>
</dbReference>
<sequence length="443" mass="47925">MSNNTIIRACLLAALGNNLARVKFPEAGTIDANPYNLDLPIVPAAITVPQSTAQVANVVKCAANNDYKVQSRSGGHSYGNHGLGGTDGAIVVDLKDLKQFSMDESTYTASIGSGMLLDEVTHKLYDNGKRAMAHGVCPQVGVGGHFTIGGLGPTARQWGSSLDHVEEVEVVLANSSIVRASNTQNQDVLFAIKGAAASFGIVTEFKVRTEPAPGVAVQYTYELILGNTTERARILADWQDFISDPDLSRKFASIMACFSPATSMALKKNSTTLPGKIDVLTDWLGMTGHAVEEIALGIFGGIPLHFYAKSMAFTRDSLMSQSTFEKLFDYLDNTDKGTLLWLVYFDLQSGATGDVPNNATAYAHRDTLYWLQSYVINLAGPVSNTTIGFLEGINNLIAQDVPSANTQRYWGTNLPRLERIKAAIDPDDVFHNPQSVKLRKQDL</sequence>
<evidence type="ECO:0000256" key="2">
    <source>
        <dbReference type="ARBA" id="ARBA00022630"/>
    </source>
</evidence>